<dbReference type="RefSeq" id="XP_014147919.1">
    <property type="nucleotide sequence ID" value="XM_014292444.1"/>
</dbReference>
<dbReference type="InterPro" id="IPR045076">
    <property type="entry name" value="MutS"/>
</dbReference>
<dbReference type="InterPro" id="IPR036187">
    <property type="entry name" value="DNA_mismatch_repair_MutS_sf"/>
</dbReference>
<keyword evidence="10" id="KW-1185">Reference proteome</keyword>
<evidence type="ECO:0000256" key="4">
    <source>
        <dbReference type="ARBA" id="ARBA00022840"/>
    </source>
</evidence>
<feature type="compositionally biased region" description="Polar residues" evidence="7">
    <location>
        <begin position="289"/>
        <end position="298"/>
    </location>
</feature>
<dbReference type="PANTHER" id="PTHR11361">
    <property type="entry name" value="DNA MISMATCH REPAIR PROTEIN MUTS FAMILY MEMBER"/>
    <property type="match status" value="1"/>
</dbReference>
<dbReference type="GO" id="GO:0140664">
    <property type="term" value="F:ATP-dependent DNA damage sensor activity"/>
    <property type="evidence" value="ECO:0007669"/>
    <property type="project" value="InterPro"/>
</dbReference>
<evidence type="ECO:0000256" key="1">
    <source>
        <dbReference type="ARBA" id="ARBA00007094"/>
    </source>
</evidence>
<reference evidence="9 10" key="1">
    <citation type="submission" date="2011-02" db="EMBL/GenBank/DDBJ databases">
        <title>The Genome Sequence of Sphaeroforma arctica JP610.</title>
        <authorList>
            <consortium name="The Broad Institute Genome Sequencing Platform"/>
            <person name="Russ C."/>
            <person name="Cuomo C."/>
            <person name="Young S.K."/>
            <person name="Zeng Q."/>
            <person name="Gargeya S."/>
            <person name="Alvarado L."/>
            <person name="Berlin A."/>
            <person name="Chapman S.B."/>
            <person name="Chen Z."/>
            <person name="Freedman E."/>
            <person name="Gellesch M."/>
            <person name="Goldberg J."/>
            <person name="Griggs A."/>
            <person name="Gujja S."/>
            <person name="Heilman E."/>
            <person name="Heiman D."/>
            <person name="Howarth C."/>
            <person name="Mehta T."/>
            <person name="Neiman D."/>
            <person name="Pearson M."/>
            <person name="Roberts A."/>
            <person name="Saif S."/>
            <person name="Shea T."/>
            <person name="Shenoy N."/>
            <person name="Sisk P."/>
            <person name="Stolte C."/>
            <person name="Sykes S."/>
            <person name="White J."/>
            <person name="Yandava C."/>
            <person name="Burger G."/>
            <person name="Gray M.W."/>
            <person name="Holland P.W.H."/>
            <person name="King N."/>
            <person name="Lang F.B.F."/>
            <person name="Roger A.J."/>
            <person name="Ruiz-Trillo I."/>
            <person name="Haas B."/>
            <person name="Nusbaum C."/>
            <person name="Birren B."/>
        </authorList>
    </citation>
    <scope>NUCLEOTIDE SEQUENCE [LARGE SCALE GENOMIC DNA]</scope>
    <source>
        <strain evidence="9 10">JP610</strain>
    </source>
</reference>
<keyword evidence="2" id="KW-0547">Nucleotide-binding</keyword>
<organism evidence="9 10">
    <name type="scientific">Sphaeroforma arctica JP610</name>
    <dbReference type="NCBI Taxonomy" id="667725"/>
    <lineage>
        <taxon>Eukaryota</taxon>
        <taxon>Ichthyosporea</taxon>
        <taxon>Ichthyophonida</taxon>
        <taxon>Sphaeroforma</taxon>
    </lineage>
</organism>
<keyword evidence="5" id="KW-0238">DNA-binding</keyword>
<feature type="region of interest" description="Disordered" evidence="7">
    <location>
        <begin position="18"/>
        <end position="65"/>
    </location>
</feature>
<dbReference type="FunFam" id="1.10.1420.10:FF:000004">
    <property type="entry name" value="DNA mismatch repair protein Msh3"/>
    <property type="match status" value="1"/>
</dbReference>
<dbReference type="eggNOG" id="KOG0218">
    <property type="taxonomic scope" value="Eukaryota"/>
</dbReference>
<comment type="similarity">
    <text evidence="1">Belongs to the DNA mismatch repair MutS family. MSH3 subfamily.</text>
</comment>
<dbReference type="GO" id="GO:0006298">
    <property type="term" value="P:mismatch repair"/>
    <property type="evidence" value="ECO:0007669"/>
    <property type="project" value="InterPro"/>
</dbReference>
<feature type="domain" description="DNA mismatch repair protein MutS core" evidence="8">
    <location>
        <begin position="1"/>
        <end position="321"/>
    </location>
</feature>
<sequence length="321" mass="35659">MLLTTFHFPTGTDCAARVLEHPTSPAEEDRDSVKPAVTTPEETAAHKSPQDDAEMLSEDNGTDIDESRDVEMTNAEGVDSISVPERKTLLDELLSVGMSEIHDHVLRFVGAISAKGAEANDKTAFLRRPEEHPDISKAQENINEIIQEIKVHRKLIRKIVGNPALEYVTVAGVEYLVEVTHAVGKKLPKDWIPINSTKKVGRYRTPMLDDLVLRLQEQRERLTIACEAAWMVMLEDFGEVYDSLANLTDRVATLDCLLSLADVSLQDTFCRPNVLQKPPNITEGDADINSDNGNTSKSLKSDTERGGEIYMTVKEGRHPMV</sequence>
<accession>A0A0L0FBB1</accession>
<name>A0A0L0FBB1_9EUKA</name>
<dbReference type="Proteomes" id="UP000054560">
    <property type="component" value="Unassembled WGS sequence"/>
</dbReference>
<dbReference type="Gene3D" id="1.10.1420.10">
    <property type="match status" value="1"/>
</dbReference>
<dbReference type="Pfam" id="PF05190">
    <property type="entry name" value="MutS_IV"/>
    <property type="match status" value="1"/>
</dbReference>
<evidence type="ECO:0000256" key="7">
    <source>
        <dbReference type="SAM" id="MobiDB-lite"/>
    </source>
</evidence>
<protein>
    <recommendedName>
        <fullName evidence="8">DNA mismatch repair protein MutS core domain-containing protein</fullName>
    </recommendedName>
</protein>
<dbReference type="AlphaFoldDB" id="A0A0L0FBB1"/>
<dbReference type="InterPro" id="IPR007861">
    <property type="entry name" value="DNA_mismatch_repair_MutS_clamp"/>
</dbReference>
<dbReference type="GO" id="GO:0030983">
    <property type="term" value="F:mismatched DNA binding"/>
    <property type="evidence" value="ECO:0007669"/>
    <property type="project" value="InterPro"/>
</dbReference>
<feature type="region of interest" description="Disordered" evidence="7">
    <location>
        <begin position="280"/>
        <end position="307"/>
    </location>
</feature>
<evidence type="ECO:0000256" key="5">
    <source>
        <dbReference type="ARBA" id="ARBA00023125"/>
    </source>
</evidence>
<keyword evidence="6" id="KW-0234">DNA repair</keyword>
<dbReference type="STRING" id="667725.A0A0L0FBB1"/>
<gene>
    <name evidence="9" type="ORF">SARC_13425</name>
</gene>
<feature type="non-terminal residue" evidence="9">
    <location>
        <position position="321"/>
    </location>
</feature>
<proteinExistence type="inferred from homology"/>
<dbReference type="GeneID" id="25913929"/>
<dbReference type="SUPFAM" id="SSF48334">
    <property type="entry name" value="DNA repair protein MutS, domain III"/>
    <property type="match status" value="1"/>
</dbReference>
<dbReference type="InterPro" id="IPR007696">
    <property type="entry name" value="DNA_mismatch_repair_MutS_core"/>
</dbReference>
<evidence type="ECO:0000256" key="6">
    <source>
        <dbReference type="ARBA" id="ARBA00023204"/>
    </source>
</evidence>
<dbReference type="GO" id="GO:0005634">
    <property type="term" value="C:nucleus"/>
    <property type="evidence" value="ECO:0007669"/>
    <property type="project" value="TreeGrafter"/>
</dbReference>
<dbReference type="GO" id="GO:0005524">
    <property type="term" value="F:ATP binding"/>
    <property type="evidence" value="ECO:0007669"/>
    <property type="project" value="UniProtKB-KW"/>
</dbReference>
<feature type="compositionally biased region" description="Acidic residues" evidence="7">
    <location>
        <begin position="51"/>
        <end position="64"/>
    </location>
</feature>
<evidence type="ECO:0000313" key="9">
    <source>
        <dbReference type="EMBL" id="KNC74017.1"/>
    </source>
</evidence>
<keyword evidence="3" id="KW-0227">DNA damage</keyword>
<dbReference type="GO" id="GO:0006312">
    <property type="term" value="P:mitotic recombination"/>
    <property type="evidence" value="ECO:0007669"/>
    <property type="project" value="TreeGrafter"/>
</dbReference>
<evidence type="ECO:0000259" key="8">
    <source>
        <dbReference type="SMART" id="SM00533"/>
    </source>
</evidence>
<evidence type="ECO:0000256" key="3">
    <source>
        <dbReference type="ARBA" id="ARBA00022763"/>
    </source>
</evidence>
<dbReference type="PANTHER" id="PTHR11361:SF122">
    <property type="entry name" value="DNA MISMATCH REPAIR PROTEIN MSH3"/>
    <property type="match status" value="1"/>
</dbReference>
<evidence type="ECO:0000313" key="10">
    <source>
        <dbReference type="Proteomes" id="UP000054560"/>
    </source>
</evidence>
<dbReference type="SMART" id="SM00533">
    <property type="entry name" value="MUTSd"/>
    <property type="match status" value="1"/>
</dbReference>
<evidence type="ECO:0000256" key="2">
    <source>
        <dbReference type="ARBA" id="ARBA00022741"/>
    </source>
</evidence>
<dbReference type="OrthoDB" id="121051at2759"/>
<dbReference type="EMBL" id="KQ244867">
    <property type="protein sequence ID" value="KNC74017.1"/>
    <property type="molecule type" value="Genomic_DNA"/>
</dbReference>
<keyword evidence="4" id="KW-0067">ATP-binding</keyword>